<protein>
    <submittedName>
        <fullName evidence="1">DUF3006 domain-containing protein</fullName>
    </submittedName>
</protein>
<evidence type="ECO:0000313" key="1">
    <source>
        <dbReference type="EMBL" id="MBC8570358.1"/>
    </source>
</evidence>
<dbReference type="RefSeq" id="WP_262397454.1">
    <property type="nucleotide sequence ID" value="NZ_JACRTC010000003.1"/>
</dbReference>
<comment type="caution">
    <text evidence="1">The sequence shown here is derived from an EMBL/GenBank/DDBJ whole genome shotgun (WGS) entry which is preliminary data.</text>
</comment>
<dbReference type="EMBL" id="JACRTC010000003">
    <property type="protein sequence ID" value="MBC8570358.1"/>
    <property type="molecule type" value="Genomic_DNA"/>
</dbReference>
<dbReference type="Proteomes" id="UP000660861">
    <property type="component" value="Unassembled WGS sequence"/>
</dbReference>
<reference evidence="1" key="1">
    <citation type="submission" date="2020-08" db="EMBL/GenBank/DDBJ databases">
        <title>Genome public.</title>
        <authorList>
            <person name="Liu C."/>
            <person name="Sun Q."/>
        </authorList>
    </citation>
    <scope>NUCLEOTIDE SEQUENCE</scope>
    <source>
        <strain evidence="1">NSJ-54</strain>
    </source>
</reference>
<dbReference type="AlphaFoldDB" id="A0A926EAS7"/>
<sequence length="54" mass="6216">MEPVNYTVRRIDGDYAILLSDEGVENTVARALLPMEIDEGTRLRWENFVYTIIG</sequence>
<organism evidence="1 2">
    <name type="scientific">Zongyangia hominis</name>
    <dbReference type="NCBI Taxonomy" id="2763677"/>
    <lineage>
        <taxon>Bacteria</taxon>
        <taxon>Bacillati</taxon>
        <taxon>Bacillota</taxon>
        <taxon>Clostridia</taxon>
        <taxon>Eubacteriales</taxon>
        <taxon>Oscillospiraceae</taxon>
        <taxon>Zongyangia</taxon>
    </lineage>
</organism>
<evidence type="ECO:0000313" key="2">
    <source>
        <dbReference type="Proteomes" id="UP000660861"/>
    </source>
</evidence>
<accession>A0A926EAS7</accession>
<proteinExistence type="predicted"/>
<name>A0A926EAS7_9FIRM</name>
<gene>
    <name evidence="1" type="ORF">H8709_05890</name>
</gene>
<keyword evidence="2" id="KW-1185">Reference proteome</keyword>